<organism evidence="2 3">
    <name type="scientific">Caulobacter segnis</name>
    <dbReference type="NCBI Taxonomy" id="88688"/>
    <lineage>
        <taxon>Bacteria</taxon>
        <taxon>Pseudomonadati</taxon>
        <taxon>Pseudomonadota</taxon>
        <taxon>Alphaproteobacteria</taxon>
        <taxon>Caulobacterales</taxon>
        <taxon>Caulobacteraceae</taxon>
        <taxon>Caulobacter</taxon>
    </lineage>
</organism>
<feature type="region of interest" description="Disordered" evidence="1">
    <location>
        <begin position="1"/>
        <end position="22"/>
    </location>
</feature>
<reference evidence="2 3" key="1">
    <citation type="submission" date="2022-04" db="EMBL/GenBank/DDBJ databases">
        <title>Genome sequence of soybean root-associated Caulobacter segnis RL271.</title>
        <authorList>
            <person name="Longley R."/>
            <person name="Bonito G."/>
            <person name="Trigodet F."/>
            <person name="Crosson S."/>
            <person name="Fiebig A."/>
        </authorList>
    </citation>
    <scope>NUCLEOTIDE SEQUENCE [LARGE SCALE GENOMIC DNA]</scope>
    <source>
        <strain evidence="2 3">RL271</strain>
    </source>
</reference>
<evidence type="ECO:0000313" key="3">
    <source>
        <dbReference type="Proteomes" id="UP001057520"/>
    </source>
</evidence>
<proteinExistence type="predicted"/>
<keyword evidence="3" id="KW-1185">Reference proteome</keyword>
<dbReference type="Proteomes" id="UP001057520">
    <property type="component" value="Chromosome"/>
</dbReference>
<name>A0ABY4ZTQ7_9CAUL</name>
<evidence type="ECO:0000256" key="1">
    <source>
        <dbReference type="SAM" id="MobiDB-lite"/>
    </source>
</evidence>
<gene>
    <name evidence="2" type="ORF">MZV50_25700</name>
</gene>
<protein>
    <submittedName>
        <fullName evidence="2">Uncharacterized protein</fullName>
    </submittedName>
</protein>
<dbReference type="EMBL" id="CP096040">
    <property type="protein sequence ID" value="USQ95890.1"/>
    <property type="molecule type" value="Genomic_DNA"/>
</dbReference>
<feature type="compositionally biased region" description="Basic and acidic residues" evidence="1">
    <location>
        <begin position="8"/>
        <end position="17"/>
    </location>
</feature>
<sequence>MKKAKGAGKAEEPKPNEQDVPALFATIHFRSERRPEGYTNDEIAELNRAANVKSKSNERARKID</sequence>
<accession>A0ABY4ZTQ7</accession>
<evidence type="ECO:0000313" key="2">
    <source>
        <dbReference type="EMBL" id="USQ95890.1"/>
    </source>
</evidence>